<gene>
    <name evidence="2" type="ORF">CYNAS_LOCUS11610</name>
</gene>
<proteinExistence type="predicted"/>
<comment type="caution">
    <text evidence="2">The sequence shown here is derived from an EMBL/GenBank/DDBJ whole genome shotgun (WGS) entry which is preliminary data.</text>
</comment>
<dbReference type="AlphaFoldDB" id="A0AA36GWJ6"/>
<evidence type="ECO:0000313" key="2">
    <source>
        <dbReference type="EMBL" id="CAJ0599627.1"/>
    </source>
</evidence>
<protein>
    <submittedName>
        <fullName evidence="2">Uncharacterized protein</fullName>
    </submittedName>
</protein>
<name>A0AA36GWJ6_CYLNA</name>
<feature type="compositionally biased region" description="Acidic residues" evidence="1">
    <location>
        <begin position="55"/>
        <end position="68"/>
    </location>
</feature>
<evidence type="ECO:0000256" key="1">
    <source>
        <dbReference type="SAM" id="MobiDB-lite"/>
    </source>
</evidence>
<feature type="region of interest" description="Disordered" evidence="1">
    <location>
        <begin position="26"/>
        <end position="91"/>
    </location>
</feature>
<dbReference type="EMBL" id="CATQJL010000223">
    <property type="protein sequence ID" value="CAJ0599627.1"/>
    <property type="molecule type" value="Genomic_DNA"/>
</dbReference>
<keyword evidence="3" id="KW-1185">Reference proteome</keyword>
<accession>A0AA36GWJ6</accession>
<dbReference type="Proteomes" id="UP001176961">
    <property type="component" value="Unassembled WGS sequence"/>
</dbReference>
<reference evidence="2" key="1">
    <citation type="submission" date="2023-07" db="EMBL/GenBank/DDBJ databases">
        <authorList>
            <consortium name="CYATHOMIX"/>
        </authorList>
    </citation>
    <scope>NUCLEOTIDE SEQUENCE</scope>
    <source>
        <strain evidence="2">N/A</strain>
    </source>
</reference>
<evidence type="ECO:0000313" key="3">
    <source>
        <dbReference type="Proteomes" id="UP001176961"/>
    </source>
</evidence>
<sequence length="214" mass="24502">MSIRHPSRRKTLDFFRKHFRHHSFVEGESHVGKRNSPALEGNHGPEDVQPLMVDFESDTDLEEEDYEAGEGRKLDLGGGGGGGGDERARAKSRLRVTEADLLQEQYRLIQMSYCHISRCYIVVVDKLAHSNNPVMLLNMFRRVAEESTVAFHATVPIHGMERGILASNSRSPMVVLFSIYAQWLLIRMNYLLVTADHYLVMFIFSTPRRRLTEL</sequence>
<organism evidence="2 3">
    <name type="scientific">Cylicocyclus nassatus</name>
    <name type="common">Nematode worm</name>
    <dbReference type="NCBI Taxonomy" id="53992"/>
    <lineage>
        <taxon>Eukaryota</taxon>
        <taxon>Metazoa</taxon>
        <taxon>Ecdysozoa</taxon>
        <taxon>Nematoda</taxon>
        <taxon>Chromadorea</taxon>
        <taxon>Rhabditida</taxon>
        <taxon>Rhabditina</taxon>
        <taxon>Rhabditomorpha</taxon>
        <taxon>Strongyloidea</taxon>
        <taxon>Strongylidae</taxon>
        <taxon>Cylicocyclus</taxon>
    </lineage>
</organism>